<evidence type="ECO:0000256" key="10">
    <source>
        <dbReference type="ARBA" id="ARBA00022605"/>
    </source>
</evidence>
<dbReference type="SUPFAM" id="SSF53850">
    <property type="entry name" value="Periplasmic binding protein-like II"/>
    <property type="match status" value="1"/>
</dbReference>
<evidence type="ECO:0000256" key="16">
    <source>
        <dbReference type="ARBA" id="ARBA00031175"/>
    </source>
</evidence>
<evidence type="ECO:0000256" key="7">
    <source>
        <dbReference type="ARBA" id="ARBA00013147"/>
    </source>
</evidence>
<comment type="catalytic activity">
    <reaction evidence="1">
        <text>chorismate = prephenate</text>
        <dbReference type="Rhea" id="RHEA:13897"/>
        <dbReference type="ChEBI" id="CHEBI:29748"/>
        <dbReference type="ChEBI" id="CHEBI:29934"/>
        <dbReference type="EC" id="5.4.99.5"/>
    </reaction>
</comment>
<evidence type="ECO:0000256" key="1">
    <source>
        <dbReference type="ARBA" id="ARBA00000824"/>
    </source>
</evidence>
<feature type="coiled-coil region" evidence="20">
    <location>
        <begin position="1"/>
        <end position="28"/>
    </location>
</feature>
<organism evidence="24 25">
    <name type="scientific">Marinobacter segnicrescens</name>
    <dbReference type="NCBI Taxonomy" id="430453"/>
    <lineage>
        <taxon>Bacteria</taxon>
        <taxon>Pseudomonadati</taxon>
        <taxon>Pseudomonadota</taxon>
        <taxon>Gammaproteobacteria</taxon>
        <taxon>Pseudomonadales</taxon>
        <taxon>Marinobacteraceae</taxon>
        <taxon>Marinobacter</taxon>
    </lineage>
</organism>
<dbReference type="AlphaFoldDB" id="A0A1H9YKH9"/>
<feature type="domain" description="Prephenate dehydratase" evidence="22">
    <location>
        <begin position="96"/>
        <end position="272"/>
    </location>
</feature>
<dbReference type="InterPro" id="IPR010957">
    <property type="entry name" value="G/b/e-P-prot_chorismate_mutase"/>
</dbReference>
<evidence type="ECO:0000256" key="14">
    <source>
        <dbReference type="ARBA" id="ARBA00023239"/>
    </source>
</evidence>
<dbReference type="CDD" id="cd13630">
    <property type="entry name" value="PBP2_PDT_1"/>
    <property type="match status" value="1"/>
</dbReference>
<comment type="catalytic activity">
    <reaction evidence="18">
        <text>prephenate + H(+) = 3-phenylpyruvate + CO2 + H2O</text>
        <dbReference type="Rhea" id="RHEA:21648"/>
        <dbReference type="ChEBI" id="CHEBI:15377"/>
        <dbReference type="ChEBI" id="CHEBI:15378"/>
        <dbReference type="ChEBI" id="CHEBI:16526"/>
        <dbReference type="ChEBI" id="CHEBI:18005"/>
        <dbReference type="ChEBI" id="CHEBI:29934"/>
        <dbReference type="EC" id="4.2.1.51"/>
    </reaction>
</comment>
<dbReference type="PROSITE" id="PS00858">
    <property type="entry name" value="PREPHENATE_DEHYDR_2"/>
    <property type="match status" value="1"/>
</dbReference>
<dbReference type="FunFam" id="3.30.70.260:FF:000012">
    <property type="entry name" value="Prephenate dehydratase"/>
    <property type="match status" value="1"/>
</dbReference>
<protein>
    <recommendedName>
        <fullName evidence="8">Bifunctional chorismate mutase/prephenate dehydratase</fullName>
        <ecNumber evidence="7">4.2.1.51</ecNumber>
        <ecNumber evidence="6">5.4.99.5</ecNumber>
    </recommendedName>
    <alternativeName>
        <fullName evidence="17">Chorismate mutase-prephenate dehydratase</fullName>
    </alternativeName>
    <alternativeName>
        <fullName evidence="16">p-protein</fullName>
    </alternativeName>
</protein>
<dbReference type="InterPro" id="IPR018528">
    <property type="entry name" value="Preph_deHydtase_CS"/>
</dbReference>
<dbReference type="UniPathway" id="UPA00120">
    <property type="reaction ID" value="UER00203"/>
</dbReference>
<dbReference type="InterPro" id="IPR045865">
    <property type="entry name" value="ACT-like_dom_sf"/>
</dbReference>
<comment type="pathway">
    <text evidence="5">Metabolic intermediate biosynthesis; prephenate biosynthesis; prephenate from chorismate: step 1/1.</text>
</comment>
<dbReference type="GO" id="GO:0004664">
    <property type="term" value="F:prephenate dehydratase activity"/>
    <property type="evidence" value="ECO:0007669"/>
    <property type="project" value="UniProtKB-EC"/>
</dbReference>
<reference evidence="25" key="1">
    <citation type="submission" date="2016-10" db="EMBL/GenBank/DDBJ databases">
        <authorList>
            <person name="Varghese N."/>
            <person name="Submissions S."/>
        </authorList>
    </citation>
    <scope>NUCLEOTIDE SEQUENCE [LARGE SCALE GENOMIC DNA]</scope>
    <source>
        <strain evidence="25">CGMCC 1.6489</strain>
    </source>
</reference>
<dbReference type="PIRSF" id="PIRSF001500">
    <property type="entry name" value="Chor_mut_pdt_Ppr"/>
    <property type="match status" value="1"/>
</dbReference>
<dbReference type="Gene3D" id="1.20.59.10">
    <property type="entry name" value="Chorismate mutase"/>
    <property type="match status" value="1"/>
</dbReference>
<evidence type="ECO:0000259" key="23">
    <source>
        <dbReference type="PROSITE" id="PS51671"/>
    </source>
</evidence>
<proteinExistence type="predicted"/>
<dbReference type="PANTHER" id="PTHR21022">
    <property type="entry name" value="PREPHENATE DEHYDRATASE P PROTEIN"/>
    <property type="match status" value="1"/>
</dbReference>
<evidence type="ECO:0000256" key="13">
    <source>
        <dbReference type="ARBA" id="ARBA00023235"/>
    </source>
</evidence>
<dbReference type="Pfam" id="PF01842">
    <property type="entry name" value="ACT"/>
    <property type="match status" value="1"/>
</dbReference>
<keyword evidence="15" id="KW-0511">Multifunctional enzyme</keyword>
<comment type="pathway">
    <text evidence="4">Amino-acid biosynthesis; L-phenylalanine biosynthesis; phenylpyruvate from prephenate: step 1/1.</text>
</comment>
<dbReference type="InterPro" id="IPR008242">
    <property type="entry name" value="Chor_mutase/pphenate_deHydtase"/>
</dbReference>
<evidence type="ECO:0000256" key="18">
    <source>
        <dbReference type="ARBA" id="ARBA00047848"/>
    </source>
</evidence>
<dbReference type="GO" id="GO:0005737">
    <property type="term" value="C:cytoplasm"/>
    <property type="evidence" value="ECO:0007669"/>
    <property type="project" value="UniProtKB-SubCell"/>
</dbReference>
<dbReference type="Pfam" id="PF01817">
    <property type="entry name" value="CM_2"/>
    <property type="match status" value="1"/>
</dbReference>
<dbReference type="NCBIfam" id="TIGR01807">
    <property type="entry name" value="CM_P2"/>
    <property type="match status" value="1"/>
</dbReference>
<evidence type="ECO:0000256" key="15">
    <source>
        <dbReference type="ARBA" id="ARBA00023268"/>
    </source>
</evidence>
<feature type="domain" description="ACT" evidence="23">
    <location>
        <begin position="284"/>
        <end position="361"/>
    </location>
</feature>
<dbReference type="PROSITE" id="PS51171">
    <property type="entry name" value="PREPHENATE_DEHYDR_3"/>
    <property type="match status" value="1"/>
</dbReference>
<dbReference type="Pfam" id="PF00800">
    <property type="entry name" value="PDT"/>
    <property type="match status" value="1"/>
</dbReference>
<feature type="site" description="Essential for prephenate dehydratase activity" evidence="19">
    <location>
        <position position="265"/>
    </location>
</feature>
<evidence type="ECO:0000256" key="3">
    <source>
        <dbReference type="ARBA" id="ARBA00004496"/>
    </source>
</evidence>
<evidence type="ECO:0000256" key="5">
    <source>
        <dbReference type="ARBA" id="ARBA00004817"/>
    </source>
</evidence>
<dbReference type="GO" id="GO:0009094">
    <property type="term" value="P:L-phenylalanine biosynthetic process"/>
    <property type="evidence" value="ECO:0007669"/>
    <property type="project" value="UniProtKB-UniPathway"/>
</dbReference>
<dbReference type="GO" id="GO:0004106">
    <property type="term" value="F:chorismate mutase activity"/>
    <property type="evidence" value="ECO:0007669"/>
    <property type="project" value="UniProtKB-EC"/>
</dbReference>
<dbReference type="Gene3D" id="3.30.70.260">
    <property type="match status" value="1"/>
</dbReference>
<dbReference type="InterPro" id="IPR002912">
    <property type="entry name" value="ACT_dom"/>
</dbReference>
<dbReference type="EC" id="5.4.99.5" evidence="6"/>
<gene>
    <name evidence="24" type="ORF">SAMN04487962_101214</name>
</gene>
<dbReference type="PROSITE" id="PS00857">
    <property type="entry name" value="PREPHENATE_DEHYDR_1"/>
    <property type="match status" value="1"/>
</dbReference>
<dbReference type="InterPro" id="IPR036979">
    <property type="entry name" value="CM_dom_sf"/>
</dbReference>
<evidence type="ECO:0000256" key="20">
    <source>
        <dbReference type="SAM" id="Coils"/>
    </source>
</evidence>
<keyword evidence="14" id="KW-0456">Lyase</keyword>
<name>A0A1H9YKH9_9GAMM</name>
<evidence type="ECO:0000313" key="25">
    <source>
        <dbReference type="Proteomes" id="UP000198762"/>
    </source>
</evidence>
<dbReference type="GO" id="GO:0046417">
    <property type="term" value="P:chorismate metabolic process"/>
    <property type="evidence" value="ECO:0007669"/>
    <property type="project" value="InterPro"/>
</dbReference>
<dbReference type="OrthoDB" id="9802281at2"/>
<evidence type="ECO:0000256" key="2">
    <source>
        <dbReference type="ARBA" id="ARBA00002364"/>
    </source>
</evidence>
<evidence type="ECO:0000259" key="21">
    <source>
        <dbReference type="PROSITE" id="PS51168"/>
    </source>
</evidence>
<keyword evidence="13" id="KW-0413">Isomerase</keyword>
<dbReference type="EC" id="4.2.1.51" evidence="7"/>
<dbReference type="PANTHER" id="PTHR21022:SF19">
    <property type="entry name" value="PREPHENATE DEHYDRATASE-RELATED"/>
    <property type="match status" value="1"/>
</dbReference>
<evidence type="ECO:0000256" key="8">
    <source>
        <dbReference type="ARBA" id="ARBA00014401"/>
    </source>
</evidence>
<dbReference type="SUPFAM" id="SSF55021">
    <property type="entry name" value="ACT-like"/>
    <property type="match status" value="1"/>
</dbReference>
<dbReference type="FunFam" id="3.40.190.10:FF:000034">
    <property type="entry name" value="Chorismate mutase/prephenate dehydratase"/>
    <property type="match status" value="1"/>
</dbReference>
<keyword evidence="25" id="KW-1185">Reference proteome</keyword>
<dbReference type="SUPFAM" id="SSF48600">
    <property type="entry name" value="Chorismate mutase II"/>
    <property type="match status" value="1"/>
</dbReference>
<dbReference type="Gene3D" id="3.40.190.10">
    <property type="entry name" value="Periplasmic binding protein-like II"/>
    <property type="match status" value="2"/>
</dbReference>
<comment type="function">
    <text evidence="2">Catalyzes the Claisen rearrangement of chorismate to prephenate and the decarboxylation/dehydration of prephenate to phenylpyruvate.</text>
</comment>
<feature type="domain" description="Chorismate mutase" evidence="21">
    <location>
        <begin position="2"/>
        <end position="96"/>
    </location>
</feature>
<sequence>MSDEQIRLGELRDQIDSLDQQIMDLISARARCAQEVAHVKMAANPGEDVFFYRPEREAQVLRRIKEANPGPLADEEMARLFREIMSACLALEQPMRIAFLGPAGTFTQAAALKHFGHSVISVPMPAIDAVFREVESGAAQYGVVPVENSTEGMINHTLDMFISSPLKICGEVQLRIHHHLMRSPQSGDQPLSRIYSHQQSFAQCRQWLDAHQYGVERVTVSSNAEAARRAASEPGTAAIAGDMAAELYGLEIMAGKIEDRPDNTTRFLIVGRESVGPSGQDKTSILVSMRNRPGALYQLLEPFHRSGISLTRIETRPSPSGTWAYVFYIDFEGHMDDTNISKLLEDLEEDAVELKRLGSYPAGVL</sequence>
<keyword evidence="11" id="KW-0057">Aromatic amino acid biosynthesis</keyword>
<evidence type="ECO:0000256" key="6">
    <source>
        <dbReference type="ARBA" id="ARBA00012404"/>
    </source>
</evidence>
<evidence type="ECO:0000256" key="4">
    <source>
        <dbReference type="ARBA" id="ARBA00004741"/>
    </source>
</evidence>
<keyword evidence="20" id="KW-0175">Coiled coil</keyword>
<dbReference type="SMART" id="SM00830">
    <property type="entry name" value="CM_2"/>
    <property type="match status" value="1"/>
</dbReference>
<evidence type="ECO:0000256" key="17">
    <source>
        <dbReference type="ARBA" id="ARBA00031520"/>
    </source>
</evidence>
<dbReference type="STRING" id="430453.SAMN04487962_101214"/>
<dbReference type="Proteomes" id="UP000198762">
    <property type="component" value="Unassembled WGS sequence"/>
</dbReference>
<dbReference type="InterPro" id="IPR002701">
    <property type="entry name" value="CM_II_prokaryot"/>
</dbReference>
<evidence type="ECO:0000313" key="24">
    <source>
        <dbReference type="EMBL" id="SES69501.1"/>
    </source>
</evidence>
<dbReference type="PROSITE" id="PS51168">
    <property type="entry name" value="CHORISMATE_MUT_2"/>
    <property type="match status" value="1"/>
</dbReference>
<dbReference type="EMBL" id="FOHZ01000001">
    <property type="protein sequence ID" value="SES69501.1"/>
    <property type="molecule type" value="Genomic_DNA"/>
</dbReference>
<dbReference type="CDD" id="cd04905">
    <property type="entry name" value="ACT_CM-PDT"/>
    <property type="match status" value="1"/>
</dbReference>
<dbReference type="PROSITE" id="PS51671">
    <property type="entry name" value="ACT"/>
    <property type="match status" value="1"/>
</dbReference>
<dbReference type="UniPathway" id="UPA00121">
    <property type="reaction ID" value="UER00345"/>
</dbReference>
<dbReference type="InterPro" id="IPR036263">
    <property type="entry name" value="Chorismate_II_sf"/>
</dbReference>
<keyword evidence="10" id="KW-0028">Amino-acid biosynthesis</keyword>
<keyword evidence="9" id="KW-0963">Cytoplasm</keyword>
<accession>A0A1H9YKH9</accession>
<dbReference type="RefSeq" id="WP_091848373.1">
    <property type="nucleotide sequence ID" value="NZ_FOHZ01000001.1"/>
</dbReference>
<evidence type="ECO:0000256" key="19">
    <source>
        <dbReference type="PIRSR" id="PIRSR001500-2"/>
    </source>
</evidence>
<comment type="subcellular location">
    <subcellularLocation>
        <location evidence="3">Cytoplasm</location>
    </subcellularLocation>
</comment>
<dbReference type="FunFam" id="3.40.190.10:FF:000029">
    <property type="entry name" value="Chorismate mutase/Prephenate dehydratase"/>
    <property type="match status" value="1"/>
</dbReference>
<evidence type="ECO:0000259" key="22">
    <source>
        <dbReference type="PROSITE" id="PS51171"/>
    </source>
</evidence>
<dbReference type="NCBIfam" id="NF008865">
    <property type="entry name" value="PRK11898.1"/>
    <property type="match status" value="1"/>
</dbReference>
<evidence type="ECO:0000256" key="12">
    <source>
        <dbReference type="ARBA" id="ARBA00023222"/>
    </source>
</evidence>
<dbReference type="InterPro" id="IPR001086">
    <property type="entry name" value="Preph_deHydtase"/>
</dbReference>
<keyword evidence="12" id="KW-0584">Phenylalanine biosynthesis</keyword>
<evidence type="ECO:0000256" key="9">
    <source>
        <dbReference type="ARBA" id="ARBA00022490"/>
    </source>
</evidence>
<evidence type="ECO:0000256" key="11">
    <source>
        <dbReference type="ARBA" id="ARBA00023141"/>
    </source>
</evidence>